<protein>
    <submittedName>
        <fullName evidence="2">Uncharacterized protein</fullName>
    </submittedName>
</protein>
<dbReference type="EMBL" id="WNYA01000771">
    <property type="protein sequence ID" value="KAG8547284.1"/>
    <property type="molecule type" value="Genomic_DNA"/>
</dbReference>
<name>A0AAV6ZCR8_ENGPU</name>
<sequence>MPPALQPWHWSEEVAKRGKEWAPVPRITPSCLLRGQHISQNTHHIKPAQKQRHHSKNMTRKRKKRLFPVQTKVL</sequence>
<feature type="region of interest" description="Disordered" evidence="1">
    <location>
        <begin position="42"/>
        <end position="74"/>
    </location>
</feature>
<dbReference type="Proteomes" id="UP000824782">
    <property type="component" value="Unassembled WGS sequence"/>
</dbReference>
<evidence type="ECO:0000313" key="3">
    <source>
        <dbReference type="Proteomes" id="UP000824782"/>
    </source>
</evidence>
<dbReference type="AlphaFoldDB" id="A0AAV6ZCR8"/>
<evidence type="ECO:0000256" key="1">
    <source>
        <dbReference type="SAM" id="MobiDB-lite"/>
    </source>
</evidence>
<keyword evidence="3" id="KW-1185">Reference proteome</keyword>
<feature type="compositionally biased region" description="Basic residues" evidence="1">
    <location>
        <begin position="43"/>
        <end position="66"/>
    </location>
</feature>
<organism evidence="2 3">
    <name type="scientific">Engystomops pustulosus</name>
    <name type="common">Tungara frog</name>
    <name type="synonym">Physalaemus pustulosus</name>
    <dbReference type="NCBI Taxonomy" id="76066"/>
    <lineage>
        <taxon>Eukaryota</taxon>
        <taxon>Metazoa</taxon>
        <taxon>Chordata</taxon>
        <taxon>Craniata</taxon>
        <taxon>Vertebrata</taxon>
        <taxon>Euteleostomi</taxon>
        <taxon>Amphibia</taxon>
        <taxon>Batrachia</taxon>
        <taxon>Anura</taxon>
        <taxon>Neobatrachia</taxon>
        <taxon>Hyloidea</taxon>
        <taxon>Leptodactylidae</taxon>
        <taxon>Leiuperinae</taxon>
        <taxon>Engystomops</taxon>
    </lineage>
</organism>
<evidence type="ECO:0000313" key="2">
    <source>
        <dbReference type="EMBL" id="KAG8547284.1"/>
    </source>
</evidence>
<accession>A0AAV6ZCR8</accession>
<reference evidence="2" key="1">
    <citation type="thesis" date="2020" institute="ProQuest LLC" country="789 East Eisenhower Parkway, Ann Arbor, MI, USA">
        <title>Comparative Genomics and Chromosome Evolution.</title>
        <authorList>
            <person name="Mudd A.B."/>
        </authorList>
    </citation>
    <scope>NUCLEOTIDE SEQUENCE</scope>
    <source>
        <strain evidence="2">237g6f4</strain>
        <tissue evidence="2">Blood</tissue>
    </source>
</reference>
<gene>
    <name evidence="2" type="ORF">GDO81_028672</name>
</gene>
<comment type="caution">
    <text evidence="2">The sequence shown here is derived from an EMBL/GenBank/DDBJ whole genome shotgun (WGS) entry which is preliminary data.</text>
</comment>
<proteinExistence type="predicted"/>